<accession>A0ACC3D022</accession>
<feature type="non-terminal residue" evidence="1">
    <location>
        <position position="155"/>
    </location>
</feature>
<evidence type="ECO:0000313" key="1">
    <source>
        <dbReference type="EMBL" id="KAK3059685.1"/>
    </source>
</evidence>
<proteinExistence type="predicted"/>
<evidence type="ECO:0000313" key="2">
    <source>
        <dbReference type="Proteomes" id="UP001186974"/>
    </source>
</evidence>
<dbReference type="EMBL" id="JAWDJW010009190">
    <property type="protein sequence ID" value="KAK3059685.1"/>
    <property type="molecule type" value="Genomic_DNA"/>
</dbReference>
<sequence>MEKQDVESQKREGIPHMKMILDQGVLTPDIANYPYKGAGTDEDPYVVTWIDNDPRNPFLWSELQKWTYAIAMAFATLAVSLCSSAYSGGIEGIITEFHTSQEVVTLGLSLFVLGFALGPLIFAPMSELFGRQYLYFGTFAAFAAFNAGCAGVTNI</sequence>
<gene>
    <name evidence="1" type="ORF">LTS18_010277</name>
</gene>
<protein>
    <submittedName>
        <fullName evidence="1">Uncharacterized protein</fullName>
    </submittedName>
</protein>
<organism evidence="1 2">
    <name type="scientific">Coniosporium uncinatum</name>
    <dbReference type="NCBI Taxonomy" id="93489"/>
    <lineage>
        <taxon>Eukaryota</taxon>
        <taxon>Fungi</taxon>
        <taxon>Dikarya</taxon>
        <taxon>Ascomycota</taxon>
        <taxon>Pezizomycotina</taxon>
        <taxon>Dothideomycetes</taxon>
        <taxon>Dothideomycetes incertae sedis</taxon>
        <taxon>Coniosporium</taxon>
    </lineage>
</organism>
<dbReference type="Proteomes" id="UP001186974">
    <property type="component" value="Unassembled WGS sequence"/>
</dbReference>
<reference evidence="1" key="1">
    <citation type="submission" date="2024-09" db="EMBL/GenBank/DDBJ databases">
        <title>Black Yeasts Isolated from many extreme environments.</title>
        <authorList>
            <person name="Coleine C."/>
            <person name="Stajich J.E."/>
            <person name="Selbmann L."/>
        </authorList>
    </citation>
    <scope>NUCLEOTIDE SEQUENCE</scope>
    <source>
        <strain evidence="1">CCFEE 5737</strain>
    </source>
</reference>
<keyword evidence="2" id="KW-1185">Reference proteome</keyword>
<name>A0ACC3D022_9PEZI</name>
<comment type="caution">
    <text evidence="1">The sequence shown here is derived from an EMBL/GenBank/DDBJ whole genome shotgun (WGS) entry which is preliminary data.</text>
</comment>